<feature type="compositionally biased region" description="Polar residues" evidence="1">
    <location>
        <begin position="26"/>
        <end position="42"/>
    </location>
</feature>
<dbReference type="GO" id="GO:0016757">
    <property type="term" value="F:glycosyltransferase activity"/>
    <property type="evidence" value="ECO:0007669"/>
    <property type="project" value="UniProtKB-KW"/>
</dbReference>
<keyword evidence="4" id="KW-1185">Reference proteome</keyword>
<dbReference type="Pfam" id="PF13406">
    <property type="entry name" value="SLT_2"/>
    <property type="match status" value="1"/>
</dbReference>
<reference evidence="3 4" key="1">
    <citation type="submission" date="2024-07" db="EMBL/GenBank/DDBJ databases">
        <authorList>
            <person name="Lee S."/>
            <person name="Kang M."/>
        </authorList>
    </citation>
    <scope>NUCLEOTIDE SEQUENCE [LARGE SCALE GENOMIC DNA]</scope>
    <source>
        <strain evidence="3 4">DS6</strain>
    </source>
</reference>
<keyword evidence="3" id="KW-0328">Glycosyltransferase</keyword>
<dbReference type="EMBL" id="JBFPJR010000021">
    <property type="protein sequence ID" value="MEX0428458.1"/>
    <property type="molecule type" value="Genomic_DNA"/>
</dbReference>
<feature type="compositionally biased region" description="Low complexity" evidence="1">
    <location>
        <begin position="299"/>
        <end position="323"/>
    </location>
</feature>
<dbReference type="InterPro" id="IPR043426">
    <property type="entry name" value="MltB-like"/>
</dbReference>
<dbReference type="PANTHER" id="PTHR30163:SF8">
    <property type="entry name" value="LYTIC MUREIN TRANSGLYCOSYLASE"/>
    <property type="match status" value="1"/>
</dbReference>
<evidence type="ECO:0000259" key="2">
    <source>
        <dbReference type="Pfam" id="PF13406"/>
    </source>
</evidence>
<feature type="region of interest" description="Disordered" evidence="1">
    <location>
        <begin position="257"/>
        <end position="334"/>
    </location>
</feature>
<dbReference type="RefSeq" id="WP_367994430.1">
    <property type="nucleotide sequence ID" value="NZ_JBFPJR010000021.1"/>
</dbReference>
<dbReference type="PANTHER" id="PTHR30163">
    <property type="entry name" value="MEMBRANE-BOUND LYTIC MUREIN TRANSGLYCOSYLASE B"/>
    <property type="match status" value="1"/>
</dbReference>
<proteinExistence type="predicted"/>
<dbReference type="CDD" id="cd13399">
    <property type="entry name" value="Slt35-like"/>
    <property type="match status" value="1"/>
</dbReference>
<evidence type="ECO:0000313" key="3">
    <source>
        <dbReference type="EMBL" id="MEX0428458.1"/>
    </source>
</evidence>
<dbReference type="Proteomes" id="UP001556631">
    <property type="component" value="Unassembled WGS sequence"/>
</dbReference>
<dbReference type="InterPro" id="IPR023346">
    <property type="entry name" value="Lysozyme-like_dom_sf"/>
</dbReference>
<dbReference type="SUPFAM" id="SSF53955">
    <property type="entry name" value="Lysozyme-like"/>
    <property type="match status" value="1"/>
</dbReference>
<keyword evidence="3" id="KW-0808">Transferase</keyword>
<feature type="region of interest" description="Disordered" evidence="1">
    <location>
        <begin position="110"/>
        <end position="148"/>
    </location>
</feature>
<protein>
    <submittedName>
        <fullName evidence="3">Lytic murein transglycosylase</fullName>
        <ecNumber evidence="3">2.4.-.-</ecNumber>
    </submittedName>
</protein>
<organism evidence="3 4">
    <name type="scientific">Nocardioides eburneus</name>
    <dbReference type="NCBI Taxonomy" id="3231482"/>
    <lineage>
        <taxon>Bacteria</taxon>
        <taxon>Bacillati</taxon>
        <taxon>Actinomycetota</taxon>
        <taxon>Actinomycetes</taxon>
        <taxon>Propionibacteriales</taxon>
        <taxon>Nocardioidaceae</taxon>
        <taxon>Nocardioides</taxon>
    </lineage>
</organism>
<gene>
    <name evidence="3" type="ORF">AB3X52_12575</name>
</gene>
<feature type="region of interest" description="Disordered" evidence="1">
    <location>
        <begin position="388"/>
        <end position="434"/>
    </location>
</feature>
<dbReference type="EC" id="2.4.-.-" evidence="3"/>
<evidence type="ECO:0000313" key="4">
    <source>
        <dbReference type="Proteomes" id="UP001556631"/>
    </source>
</evidence>
<feature type="domain" description="Transglycosylase SLT" evidence="2">
    <location>
        <begin position="77"/>
        <end position="200"/>
    </location>
</feature>
<feature type="compositionally biased region" description="Low complexity" evidence="1">
    <location>
        <begin position="414"/>
        <end position="427"/>
    </location>
</feature>
<accession>A0ABV3T021</accession>
<name>A0ABV3T021_9ACTN</name>
<comment type="caution">
    <text evidence="3">The sequence shown here is derived from an EMBL/GenBank/DDBJ whole genome shotgun (WGS) entry which is preliminary data.</text>
</comment>
<feature type="region of interest" description="Disordered" evidence="1">
    <location>
        <begin position="1"/>
        <end position="61"/>
    </location>
</feature>
<feature type="compositionally biased region" description="Pro residues" evidence="1">
    <location>
        <begin position="396"/>
        <end position="413"/>
    </location>
</feature>
<dbReference type="InterPro" id="IPR031304">
    <property type="entry name" value="SLT_2"/>
</dbReference>
<evidence type="ECO:0000256" key="1">
    <source>
        <dbReference type="SAM" id="MobiDB-lite"/>
    </source>
</evidence>
<sequence length="434" mass="43944">MTAPTAEPSQLLTQGAGVSVLPDGTTVPSQAPESPVSVSSVRAPTGGPGASAAVTTTRPALSDSLPSTTAIPVVALAAYQRAATVIDEADHDCHLDWQLLAAIGEVESHHGSAHGNTLTPEGVAKPGIYGPRLDGKRGAARVADTDGGSYDHDRRYDRALGPMQFIPSTWALVGVDANGDGRRNPQDLNDAALAAAVYLCSGDDDLATTAGQQVAVLRYNHSQAYVARVLAIAAAYRSGSTLPVSLRALPAVDVTTLDPTATANPHDQKSPHSHHAAHPHYTATQPHQVGTIRSHDDAGPSSTGTTAQTTTGPSEQPSAQSPTATPPPAASAADLGALCGDQVDATYPDATAEARTQAVAECATQLSGQTLDDARAKVADVVAALADDVDGLTGPDEPPAADPTPAEPSPSPSDPASSPAASPTADAVTPSMEE</sequence>
<dbReference type="Gene3D" id="1.10.530.10">
    <property type="match status" value="1"/>
</dbReference>